<proteinExistence type="predicted"/>
<keyword evidence="3" id="KW-1185">Reference proteome</keyword>
<evidence type="ECO:0000313" key="2">
    <source>
        <dbReference type="EMBL" id="PKY04819.1"/>
    </source>
</evidence>
<protein>
    <submittedName>
        <fullName evidence="2">Uncharacterized protein</fullName>
    </submittedName>
</protein>
<dbReference type="EMBL" id="MSFM01000005">
    <property type="protein sequence ID" value="PKY04819.1"/>
    <property type="molecule type" value="Genomic_DNA"/>
</dbReference>
<organism evidence="2 3">
    <name type="scientific">Aspergillus campestris (strain IBT 28561)</name>
    <dbReference type="NCBI Taxonomy" id="1392248"/>
    <lineage>
        <taxon>Eukaryota</taxon>
        <taxon>Fungi</taxon>
        <taxon>Dikarya</taxon>
        <taxon>Ascomycota</taxon>
        <taxon>Pezizomycotina</taxon>
        <taxon>Eurotiomycetes</taxon>
        <taxon>Eurotiomycetidae</taxon>
        <taxon>Eurotiales</taxon>
        <taxon>Aspergillaceae</taxon>
        <taxon>Aspergillus</taxon>
        <taxon>Aspergillus subgen. Circumdati</taxon>
    </lineage>
</organism>
<accession>A0A2I1D4M3</accession>
<dbReference type="GeneID" id="36544580"/>
<gene>
    <name evidence="2" type="ORF">P168DRAFT_289684</name>
</gene>
<evidence type="ECO:0000256" key="1">
    <source>
        <dbReference type="SAM" id="SignalP"/>
    </source>
</evidence>
<dbReference type="Proteomes" id="UP000234254">
    <property type="component" value="Unassembled WGS sequence"/>
</dbReference>
<dbReference type="AlphaFoldDB" id="A0A2I1D4M3"/>
<dbReference type="RefSeq" id="XP_024693413.1">
    <property type="nucleotide sequence ID" value="XM_024837056.1"/>
</dbReference>
<keyword evidence="1" id="KW-0732">Signal</keyword>
<feature type="chain" id="PRO_5014154396" evidence="1">
    <location>
        <begin position="24"/>
        <end position="54"/>
    </location>
</feature>
<dbReference type="VEuPathDB" id="FungiDB:P168DRAFT_289684"/>
<name>A0A2I1D4M3_ASPC2</name>
<evidence type="ECO:0000313" key="3">
    <source>
        <dbReference type="Proteomes" id="UP000234254"/>
    </source>
</evidence>
<comment type="caution">
    <text evidence="2">The sequence shown here is derived from an EMBL/GenBank/DDBJ whole genome shotgun (WGS) entry which is preliminary data.</text>
</comment>
<feature type="signal peptide" evidence="1">
    <location>
        <begin position="1"/>
        <end position="23"/>
    </location>
</feature>
<dbReference type="PROSITE" id="PS51257">
    <property type="entry name" value="PROKAR_LIPOPROTEIN"/>
    <property type="match status" value="1"/>
</dbReference>
<reference evidence="2" key="1">
    <citation type="submission" date="2016-12" db="EMBL/GenBank/DDBJ databases">
        <title>The genomes of Aspergillus section Nigri reveals drivers in fungal speciation.</title>
        <authorList>
            <consortium name="DOE Joint Genome Institute"/>
            <person name="Vesth T.C."/>
            <person name="Nybo J."/>
            <person name="Theobald S."/>
            <person name="Brandl J."/>
            <person name="Frisvad J.C."/>
            <person name="Nielsen K.F."/>
            <person name="Lyhne E.K."/>
            <person name="Kogle M.E."/>
            <person name="Kuo A."/>
            <person name="Riley R."/>
            <person name="Clum A."/>
            <person name="Nolan M."/>
            <person name="Lipzen A."/>
            <person name="Salamov A."/>
            <person name="Henrissat B."/>
            <person name="Wiebenga A."/>
            <person name="De vries R.P."/>
            <person name="Grigoriev I.V."/>
            <person name="Mortensen U.H."/>
            <person name="Andersen M.R."/>
            <person name="Baker S.E."/>
        </authorList>
    </citation>
    <scope>NUCLEOTIDE SEQUENCE</scope>
    <source>
        <strain evidence="2">IBT 28561</strain>
    </source>
</reference>
<sequence length="54" mass="6269">MRQARKHPTYSIIIPSWCLLTSCLYEQILISPNSNPPYLLPTYMLSSVSPNEWD</sequence>